<name>A0A1S1YWZ5_FLAPC</name>
<gene>
    <name evidence="2" type="ORF">NH26_03895</name>
</gene>
<keyword evidence="3" id="KW-1185">Reference proteome</keyword>
<sequence length="309" mass="36398">MNKHLFTFNFNTLKTFIFKTSLFCLASIIITCCLIFTIDGRSDPFYLRFTTKKQSSLILGTSRAAQGIVPSIFRDSLNIDIYNYAFTVGHSPYGPVYLESIKKKLDTKNKNNIYILAVDPWAISSWCEEPDNINQFRENKLCLSYINNVNSLPNFEFIYNYDQSPYNLFLKKTKMLLHTDGWLEVEINKSEISNSSRLKKEETYRQEHLPRTKFSTVRFQYLQKTINYLNQFGEVYLVRIPIHDKILQIENDLNFDFNEKITLLKGYKNYYDFTLIRNQFLFTDGNHLHRSSSKDFSKILVSTLIKDNL</sequence>
<proteinExistence type="predicted"/>
<keyword evidence="1" id="KW-0812">Transmembrane</keyword>
<comment type="caution">
    <text evidence="2">The sequence shown here is derived from an EMBL/GenBank/DDBJ whole genome shotgun (WGS) entry which is preliminary data.</text>
</comment>
<dbReference type="EMBL" id="JRYR02000001">
    <property type="protein sequence ID" value="OHX65549.1"/>
    <property type="molecule type" value="Genomic_DNA"/>
</dbReference>
<evidence type="ECO:0000313" key="3">
    <source>
        <dbReference type="Proteomes" id="UP000179797"/>
    </source>
</evidence>
<dbReference type="STRING" id="915059.NH26_03895"/>
<organism evidence="2 3">
    <name type="scientific">Flammeovirga pacifica</name>
    <dbReference type="NCBI Taxonomy" id="915059"/>
    <lineage>
        <taxon>Bacteria</taxon>
        <taxon>Pseudomonadati</taxon>
        <taxon>Bacteroidota</taxon>
        <taxon>Cytophagia</taxon>
        <taxon>Cytophagales</taxon>
        <taxon>Flammeovirgaceae</taxon>
        <taxon>Flammeovirga</taxon>
    </lineage>
</organism>
<dbReference type="Proteomes" id="UP000179797">
    <property type="component" value="Unassembled WGS sequence"/>
</dbReference>
<evidence type="ECO:0000313" key="2">
    <source>
        <dbReference type="EMBL" id="OHX65549.1"/>
    </source>
</evidence>
<feature type="transmembrane region" description="Helical" evidence="1">
    <location>
        <begin position="16"/>
        <end position="38"/>
    </location>
</feature>
<dbReference type="OrthoDB" id="1433719at2"/>
<keyword evidence="1" id="KW-0472">Membrane</keyword>
<keyword evidence="1" id="KW-1133">Transmembrane helix</keyword>
<accession>A0A1S1YWZ5</accession>
<evidence type="ECO:0000256" key="1">
    <source>
        <dbReference type="SAM" id="Phobius"/>
    </source>
</evidence>
<dbReference type="AlphaFoldDB" id="A0A1S1YWZ5"/>
<evidence type="ECO:0008006" key="4">
    <source>
        <dbReference type="Google" id="ProtNLM"/>
    </source>
</evidence>
<reference evidence="2 3" key="1">
    <citation type="journal article" date="2012" name="Int. J. Syst. Evol. Microbiol.">
        <title>Flammeovirga pacifica sp. nov., isolated from deep-sea sediment.</title>
        <authorList>
            <person name="Xu H."/>
            <person name="Fu Y."/>
            <person name="Yang N."/>
            <person name="Ding Z."/>
            <person name="Lai Q."/>
            <person name="Zeng R."/>
        </authorList>
    </citation>
    <scope>NUCLEOTIDE SEQUENCE [LARGE SCALE GENOMIC DNA]</scope>
    <source>
        <strain evidence="3">DSM 24597 / LMG 26175 / WPAGA1</strain>
    </source>
</reference>
<dbReference type="RefSeq" id="WP_044229906.1">
    <property type="nucleotide sequence ID" value="NZ_JRYR02000001.1"/>
</dbReference>
<protein>
    <recommendedName>
        <fullName evidence="4">DUF1574 domain-containing protein</fullName>
    </recommendedName>
</protein>